<dbReference type="Gene3D" id="3.30.342.10">
    <property type="entry name" value="DNA Polymerase, chain B, domain 1"/>
    <property type="match status" value="1"/>
</dbReference>
<comment type="similarity">
    <text evidence="1 7">Belongs to the DNA polymerase type-B family.</text>
</comment>
<evidence type="ECO:0000256" key="3">
    <source>
        <dbReference type="ARBA" id="ARBA00022695"/>
    </source>
</evidence>
<dbReference type="STRING" id="1348612.A0A397IFZ4"/>
<dbReference type="GO" id="GO:0000166">
    <property type="term" value="F:nucleotide binding"/>
    <property type="evidence" value="ECO:0007669"/>
    <property type="project" value="InterPro"/>
</dbReference>
<dbReference type="PANTHER" id="PTHR10322:SF23">
    <property type="entry name" value="DNA POLYMERASE DELTA CATALYTIC SUBUNIT"/>
    <property type="match status" value="1"/>
</dbReference>
<dbReference type="InterPro" id="IPR036397">
    <property type="entry name" value="RNaseH_sf"/>
</dbReference>
<protein>
    <recommendedName>
        <fullName evidence="7">DNA polymerase</fullName>
        <ecNumber evidence="7">2.7.7.7</ecNumber>
    </recommendedName>
</protein>
<dbReference type="InterPro" id="IPR006133">
    <property type="entry name" value="DNA-dir_DNA_pol_B_exonuc"/>
</dbReference>
<feature type="domain" description="DNA-directed DNA polymerase family B multifunctional" evidence="8">
    <location>
        <begin position="482"/>
        <end position="699"/>
    </location>
</feature>
<dbReference type="PANTHER" id="PTHR10322">
    <property type="entry name" value="DNA POLYMERASE CATALYTIC SUBUNIT"/>
    <property type="match status" value="1"/>
</dbReference>
<evidence type="ECO:0000256" key="6">
    <source>
        <dbReference type="ARBA" id="ARBA00049244"/>
    </source>
</evidence>
<dbReference type="SMART" id="SM00486">
    <property type="entry name" value="POLBc"/>
    <property type="match status" value="1"/>
</dbReference>
<dbReference type="PROSITE" id="PS00116">
    <property type="entry name" value="DNA_POLYMERASE_B"/>
    <property type="match status" value="1"/>
</dbReference>
<dbReference type="Pfam" id="PF03104">
    <property type="entry name" value="DNA_pol_B_exo1"/>
    <property type="match status" value="1"/>
</dbReference>
<reference evidence="10 11" key="1">
    <citation type="submission" date="2018-08" db="EMBL/GenBank/DDBJ databases">
        <title>Genome and evolution of the arbuscular mycorrhizal fungus Diversispora epigaea (formerly Glomus versiforme) and its bacterial endosymbionts.</title>
        <authorList>
            <person name="Sun X."/>
            <person name="Fei Z."/>
            <person name="Harrison M."/>
        </authorList>
    </citation>
    <scope>NUCLEOTIDE SEQUENCE [LARGE SCALE GENOMIC DNA]</scope>
    <source>
        <strain evidence="10 11">IT104</strain>
    </source>
</reference>
<proteinExistence type="inferred from homology"/>
<dbReference type="EMBL" id="PQFF01000229">
    <property type="protein sequence ID" value="RHZ71983.1"/>
    <property type="molecule type" value="Genomic_DNA"/>
</dbReference>
<dbReference type="SUPFAM" id="SSF56672">
    <property type="entry name" value="DNA/RNA polymerases"/>
    <property type="match status" value="1"/>
</dbReference>
<dbReference type="OrthoDB" id="2156839at2759"/>
<dbReference type="InterPro" id="IPR017964">
    <property type="entry name" value="DNA-dir_DNA_pol_B_CS"/>
</dbReference>
<evidence type="ECO:0000259" key="9">
    <source>
        <dbReference type="Pfam" id="PF03104"/>
    </source>
</evidence>
<dbReference type="GO" id="GO:0003677">
    <property type="term" value="F:DNA binding"/>
    <property type="evidence" value="ECO:0007669"/>
    <property type="project" value="UniProtKB-KW"/>
</dbReference>
<dbReference type="AlphaFoldDB" id="A0A397IFZ4"/>
<feature type="domain" description="DNA-directed DNA polymerase family B exonuclease" evidence="9">
    <location>
        <begin position="204"/>
        <end position="384"/>
    </location>
</feature>
<evidence type="ECO:0000256" key="1">
    <source>
        <dbReference type="ARBA" id="ARBA00005755"/>
    </source>
</evidence>
<gene>
    <name evidence="10" type="ORF">Glove_248g63</name>
</gene>
<dbReference type="InterPro" id="IPR012337">
    <property type="entry name" value="RNaseH-like_sf"/>
</dbReference>
<dbReference type="PRINTS" id="PR00106">
    <property type="entry name" value="DNAPOLB"/>
</dbReference>
<dbReference type="InterPro" id="IPR050240">
    <property type="entry name" value="DNA_pol_type-B"/>
</dbReference>
<dbReference type="InterPro" id="IPR043502">
    <property type="entry name" value="DNA/RNA_pol_sf"/>
</dbReference>
<keyword evidence="7" id="KW-0235">DNA replication</keyword>
<evidence type="ECO:0000256" key="2">
    <source>
        <dbReference type="ARBA" id="ARBA00022679"/>
    </source>
</evidence>
<accession>A0A397IFZ4</accession>
<feature type="domain" description="DNA-directed DNA polymerase family B multifunctional" evidence="8">
    <location>
        <begin position="722"/>
        <end position="935"/>
    </location>
</feature>
<dbReference type="EC" id="2.7.7.7" evidence="7"/>
<dbReference type="Gene3D" id="3.30.420.10">
    <property type="entry name" value="Ribonuclease H-like superfamily/Ribonuclease H"/>
    <property type="match status" value="1"/>
</dbReference>
<comment type="catalytic activity">
    <reaction evidence="6 7">
        <text>DNA(n) + a 2'-deoxyribonucleoside 5'-triphosphate = DNA(n+1) + diphosphate</text>
        <dbReference type="Rhea" id="RHEA:22508"/>
        <dbReference type="Rhea" id="RHEA-COMP:17339"/>
        <dbReference type="Rhea" id="RHEA-COMP:17340"/>
        <dbReference type="ChEBI" id="CHEBI:33019"/>
        <dbReference type="ChEBI" id="CHEBI:61560"/>
        <dbReference type="ChEBI" id="CHEBI:173112"/>
        <dbReference type="EC" id="2.7.7.7"/>
    </reaction>
</comment>
<evidence type="ECO:0000256" key="7">
    <source>
        <dbReference type="RuleBase" id="RU000442"/>
    </source>
</evidence>
<evidence type="ECO:0000256" key="4">
    <source>
        <dbReference type="ARBA" id="ARBA00022932"/>
    </source>
</evidence>
<evidence type="ECO:0000313" key="10">
    <source>
        <dbReference type="EMBL" id="RHZ71983.1"/>
    </source>
</evidence>
<dbReference type="Pfam" id="PF00136">
    <property type="entry name" value="DNA_pol_B"/>
    <property type="match status" value="2"/>
</dbReference>
<keyword evidence="4 7" id="KW-0239">DNA-directed DNA polymerase</keyword>
<dbReference type="SUPFAM" id="SSF53098">
    <property type="entry name" value="Ribonuclease H-like"/>
    <property type="match status" value="1"/>
</dbReference>
<organism evidence="10 11">
    <name type="scientific">Diversispora epigaea</name>
    <dbReference type="NCBI Taxonomy" id="1348612"/>
    <lineage>
        <taxon>Eukaryota</taxon>
        <taxon>Fungi</taxon>
        <taxon>Fungi incertae sedis</taxon>
        <taxon>Mucoromycota</taxon>
        <taxon>Glomeromycotina</taxon>
        <taxon>Glomeromycetes</taxon>
        <taxon>Diversisporales</taxon>
        <taxon>Diversisporaceae</taxon>
        <taxon>Diversispora</taxon>
    </lineage>
</organism>
<sequence>MKTHSAQVIRYGGGDSIPGIPTRNGLSAILQQSLSNNQPIYFMPNDVSDATEYVKNVSTYILRIYGTLINGQKARVDIIGIKPFFDILVPDNEPLSIFKPRLVKIISGAEKIDKSKFGVKDINAHPIRGYYTEKKTYIRITTWNHYDRTRIIKEVRKYGIETASDDITNVYYYRKIAREKKLPLSEWAILNNYQSLGENKPDDQVITEALSYDRTLVLTWDIETYSDRKMGDLLNAKNDEDRVFMICMTVHWKDDPKPLKQICLVDVETKPDPSWVTIVCGNQTNILKAFALCWKNLSPDIQIGFNDSQYDWPFVIEKAKSLGILEWMFNHMSPDSSNIEEIIKWKYRKSEIKISDEKFYSKYLKIPGCIPIDVRACFKKLYLKSEASSLKYYLDICGLVNKADMPIHIMNKYYEEAILQPSDVSAKNMREVANYCIIDALRCQELMVRRNVINDYREVSSIAYVSLSDSHYFAGGMKVCNLLGAEAWSRNILCSMIPRENPETGKYPGAYVVAPIKGLENKRPVTGLDFASLYPSLIMTYNLSPDKIILSRKEAIDLLRAGKKLHKIEFPFNGQTLVAWSVRHNNIPKDKGLYASVLEKLRNKRNEMKKRLCELDKKSFEYTCINSKQNAFKIYMNTFYGEAGNNISPFYLLELAGGVTSAGQRNIKFVKKFVEGKGFKVKYGDTDSLYLTCPGECFQECDQKYKLDQLSREEYWEEMVKISMEVMKNLRSDVNTELEKDNGTPYLNMAYEEVLFPVVFTGKKKYYGLEHKDEPNFNPGQLFIRGVDVVKRGQSKLFRNVVLWENVEKLSKLDYDEFIQTCIWRPKKEGKQGNISVEWFISRMGARYGREVLENQQLIKKGLPVNSYLYKVPKPGERFSYIVVVPEEIYDNCGKKISQKKGDCMEYPDVVKKFNKKINIDYYTESLYALCARFINYDDKYQPSSESLAKALDRKKKSKEKKSKNVKDLLQSSDSLSLDEDEIANIKDVESQKLAKNISKAGVTRPSGAPTRYNDYLNLLDKIADSTRSKLSDLLSKLSKLNVDYRNAIYELIVQAQKYKPDITILEEYIFRFNLESECEVLIDFRNTWYKVIGLRIARLQALSIMQNSKKDDPPEADIDEIIGLYC</sequence>
<keyword evidence="5 7" id="KW-0238">DNA-binding</keyword>
<comment type="caution">
    <text evidence="10">The sequence shown here is derived from an EMBL/GenBank/DDBJ whole genome shotgun (WGS) entry which is preliminary data.</text>
</comment>
<dbReference type="GO" id="GO:0003887">
    <property type="term" value="F:DNA-directed DNA polymerase activity"/>
    <property type="evidence" value="ECO:0007669"/>
    <property type="project" value="UniProtKB-KW"/>
</dbReference>
<evidence type="ECO:0000256" key="5">
    <source>
        <dbReference type="ARBA" id="ARBA00023125"/>
    </source>
</evidence>
<keyword evidence="3 7" id="KW-0548">Nucleotidyltransferase</keyword>
<keyword evidence="11" id="KW-1185">Reference proteome</keyword>
<dbReference type="InterPro" id="IPR006172">
    <property type="entry name" value="DNA-dir_DNA_pol_B"/>
</dbReference>
<evidence type="ECO:0000259" key="8">
    <source>
        <dbReference type="Pfam" id="PF00136"/>
    </source>
</evidence>
<dbReference type="Proteomes" id="UP000266861">
    <property type="component" value="Unassembled WGS sequence"/>
</dbReference>
<dbReference type="Gene3D" id="3.90.1600.10">
    <property type="entry name" value="Palm domain of DNA polymerase"/>
    <property type="match status" value="1"/>
</dbReference>
<keyword evidence="2 7" id="KW-0808">Transferase</keyword>
<dbReference type="GO" id="GO:0006261">
    <property type="term" value="P:DNA-templated DNA replication"/>
    <property type="evidence" value="ECO:0007669"/>
    <property type="project" value="TreeGrafter"/>
</dbReference>
<dbReference type="InterPro" id="IPR023211">
    <property type="entry name" value="DNA_pol_palm_dom_sf"/>
</dbReference>
<dbReference type="InterPro" id="IPR006134">
    <property type="entry name" value="DNA-dir_DNA_pol_B_multi_dom"/>
</dbReference>
<evidence type="ECO:0000313" key="11">
    <source>
        <dbReference type="Proteomes" id="UP000266861"/>
    </source>
</evidence>
<name>A0A397IFZ4_9GLOM</name>